<comment type="subcellular location">
    <subcellularLocation>
        <location evidence="1">Cell membrane</location>
        <topology evidence="1">Multi-pass membrane protein</topology>
    </subcellularLocation>
</comment>
<keyword evidence="2" id="KW-1003">Cell membrane</keyword>
<feature type="transmembrane region" description="Helical" evidence="6">
    <location>
        <begin position="251"/>
        <end position="269"/>
    </location>
</feature>
<accession>A0ABX1XAI0</accession>
<dbReference type="Pfam" id="PF05425">
    <property type="entry name" value="CopD"/>
    <property type="match status" value="1"/>
</dbReference>
<evidence type="ECO:0000256" key="5">
    <source>
        <dbReference type="ARBA" id="ARBA00023136"/>
    </source>
</evidence>
<protein>
    <recommendedName>
        <fullName evidence="7">Copper resistance protein D domain-containing protein</fullName>
    </recommendedName>
</protein>
<keyword evidence="4 6" id="KW-1133">Transmembrane helix</keyword>
<sequence>MLYVLSEALLYCCYAILTGVSILALLPDNKKPRYHISDNTLTWVLLGIVLLSLVQVIKIIVFYKEILGYDIPYLLFTVLSDYKIGNAWFTTVITAMVMLLFLGLKPNSKAIKYKWKAIPILTLILLIAFGYASHSASLYGWSGFAAHTTHFVSAMVWIGVLFVVGWFTVELKNWSPFLKWFSPMAIVCVSLNIIAGLLLMSRLSPYYVSSWITSFGQAMLIKHLLIVPIIALALINTFLLRKESNKTLSWMRAESIVIIILLVVTAFMGQQEPPHGDLTTILDDGPPLPWFTYISGFDVSRGEDMEIIPNVASLCLAAAGIIAILGGLLWSWKKKMAIWSVSAALFFVICGYLALMFSIA</sequence>
<organism evidence="8 9">
    <name type="scientific">Paenibacillus plantarum</name>
    <dbReference type="NCBI Taxonomy" id="2654975"/>
    <lineage>
        <taxon>Bacteria</taxon>
        <taxon>Bacillati</taxon>
        <taxon>Bacillota</taxon>
        <taxon>Bacilli</taxon>
        <taxon>Bacillales</taxon>
        <taxon>Paenibacillaceae</taxon>
        <taxon>Paenibacillus</taxon>
    </lineage>
</organism>
<feature type="transmembrane region" description="Helical" evidence="6">
    <location>
        <begin position="6"/>
        <end position="28"/>
    </location>
</feature>
<evidence type="ECO:0000313" key="8">
    <source>
        <dbReference type="EMBL" id="NOU65414.1"/>
    </source>
</evidence>
<feature type="transmembrane region" description="Helical" evidence="6">
    <location>
        <begin position="180"/>
        <end position="200"/>
    </location>
</feature>
<feature type="transmembrane region" description="Helical" evidence="6">
    <location>
        <begin position="220"/>
        <end position="239"/>
    </location>
</feature>
<evidence type="ECO:0000256" key="3">
    <source>
        <dbReference type="ARBA" id="ARBA00022692"/>
    </source>
</evidence>
<feature type="transmembrane region" description="Helical" evidence="6">
    <location>
        <begin position="115"/>
        <end position="132"/>
    </location>
</feature>
<feature type="domain" description="Copper resistance protein D" evidence="7">
    <location>
        <begin position="177"/>
        <end position="267"/>
    </location>
</feature>
<dbReference type="PANTHER" id="PTHR34820:SF4">
    <property type="entry name" value="INNER MEMBRANE PROTEIN YEBZ"/>
    <property type="match status" value="1"/>
</dbReference>
<name>A0ABX1XAI0_9BACL</name>
<dbReference type="PANTHER" id="PTHR34820">
    <property type="entry name" value="INNER MEMBRANE PROTEIN YEBZ"/>
    <property type="match status" value="1"/>
</dbReference>
<feature type="transmembrane region" description="Helical" evidence="6">
    <location>
        <begin position="40"/>
        <end position="63"/>
    </location>
</feature>
<reference evidence="8 9" key="1">
    <citation type="submission" date="2019-10" db="EMBL/GenBank/DDBJ databases">
        <title>Description of Paenibacillus humi sp. nov.</title>
        <authorList>
            <person name="Carlier A."/>
            <person name="Qi S."/>
        </authorList>
    </citation>
    <scope>NUCLEOTIDE SEQUENCE [LARGE SCALE GENOMIC DNA]</scope>
    <source>
        <strain evidence="8 9">LMG 31461</strain>
    </source>
</reference>
<dbReference type="RefSeq" id="WP_171631423.1">
    <property type="nucleotide sequence ID" value="NZ_WHNY01000044.1"/>
</dbReference>
<keyword evidence="5 6" id="KW-0472">Membrane</keyword>
<feature type="transmembrane region" description="Helical" evidence="6">
    <location>
        <begin position="144"/>
        <end position="168"/>
    </location>
</feature>
<evidence type="ECO:0000259" key="7">
    <source>
        <dbReference type="Pfam" id="PF05425"/>
    </source>
</evidence>
<keyword evidence="3 6" id="KW-0812">Transmembrane</keyword>
<dbReference type="Proteomes" id="UP000653578">
    <property type="component" value="Unassembled WGS sequence"/>
</dbReference>
<dbReference type="EMBL" id="WHNY01000044">
    <property type="protein sequence ID" value="NOU65414.1"/>
    <property type="molecule type" value="Genomic_DNA"/>
</dbReference>
<proteinExistence type="predicted"/>
<evidence type="ECO:0000256" key="4">
    <source>
        <dbReference type="ARBA" id="ARBA00022989"/>
    </source>
</evidence>
<evidence type="ECO:0000256" key="6">
    <source>
        <dbReference type="SAM" id="Phobius"/>
    </source>
</evidence>
<feature type="transmembrane region" description="Helical" evidence="6">
    <location>
        <begin position="337"/>
        <end position="359"/>
    </location>
</feature>
<gene>
    <name evidence="8" type="ORF">GC096_15375</name>
</gene>
<feature type="transmembrane region" description="Helical" evidence="6">
    <location>
        <begin position="307"/>
        <end position="330"/>
    </location>
</feature>
<comment type="caution">
    <text evidence="8">The sequence shown here is derived from an EMBL/GenBank/DDBJ whole genome shotgun (WGS) entry which is preliminary data.</text>
</comment>
<evidence type="ECO:0000256" key="1">
    <source>
        <dbReference type="ARBA" id="ARBA00004651"/>
    </source>
</evidence>
<evidence type="ECO:0000313" key="9">
    <source>
        <dbReference type="Proteomes" id="UP000653578"/>
    </source>
</evidence>
<dbReference type="InterPro" id="IPR032694">
    <property type="entry name" value="CopC/D"/>
</dbReference>
<feature type="transmembrane region" description="Helical" evidence="6">
    <location>
        <begin position="83"/>
        <end position="103"/>
    </location>
</feature>
<evidence type="ECO:0000256" key="2">
    <source>
        <dbReference type="ARBA" id="ARBA00022475"/>
    </source>
</evidence>
<keyword evidence="9" id="KW-1185">Reference proteome</keyword>
<dbReference type="InterPro" id="IPR008457">
    <property type="entry name" value="Cu-R_CopD_dom"/>
</dbReference>